<name>A0A0H2RTF7_9AGAM</name>
<dbReference type="OrthoDB" id="1886636at2759"/>
<sequence>MSFSSFQIQSNNEYFTPDAPASTSFARISLENTAAQPGSLAFDKKSGEFNLEWPNMKSFDAWLAEEQQYPGSSLVLGKYSDTHSHPIGNENLRYTRLSEETKESIAHLLEMHIEPSHIVSSLSFCIGDGADATKIDHLQLSRNSLVTMNDIIRVKRALDSKTIRLHRDDGVSVE</sequence>
<gene>
    <name evidence="1" type="ORF">SCHPADRAFT_824894</name>
</gene>
<evidence type="ECO:0000313" key="2">
    <source>
        <dbReference type="Proteomes" id="UP000053477"/>
    </source>
</evidence>
<evidence type="ECO:0000313" key="1">
    <source>
        <dbReference type="EMBL" id="KLO15295.1"/>
    </source>
</evidence>
<dbReference type="Proteomes" id="UP000053477">
    <property type="component" value="Unassembled WGS sequence"/>
</dbReference>
<protein>
    <submittedName>
        <fullName evidence="1">Uncharacterized protein</fullName>
    </submittedName>
</protein>
<dbReference type="AlphaFoldDB" id="A0A0H2RTF7"/>
<organism evidence="1 2">
    <name type="scientific">Schizopora paradoxa</name>
    <dbReference type="NCBI Taxonomy" id="27342"/>
    <lineage>
        <taxon>Eukaryota</taxon>
        <taxon>Fungi</taxon>
        <taxon>Dikarya</taxon>
        <taxon>Basidiomycota</taxon>
        <taxon>Agaricomycotina</taxon>
        <taxon>Agaricomycetes</taxon>
        <taxon>Hymenochaetales</taxon>
        <taxon>Schizoporaceae</taxon>
        <taxon>Schizopora</taxon>
    </lineage>
</organism>
<proteinExistence type="predicted"/>
<reference evidence="1 2" key="1">
    <citation type="submission" date="2015-04" db="EMBL/GenBank/DDBJ databases">
        <title>Complete genome sequence of Schizopora paradoxa KUC8140, a cosmopolitan wood degrader in East Asia.</title>
        <authorList>
            <consortium name="DOE Joint Genome Institute"/>
            <person name="Min B."/>
            <person name="Park H."/>
            <person name="Jang Y."/>
            <person name="Kim J.-J."/>
            <person name="Kim K.H."/>
            <person name="Pangilinan J."/>
            <person name="Lipzen A."/>
            <person name="Riley R."/>
            <person name="Grigoriev I.V."/>
            <person name="Spatafora J.W."/>
            <person name="Choi I.-G."/>
        </authorList>
    </citation>
    <scope>NUCLEOTIDE SEQUENCE [LARGE SCALE GENOMIC DNA]</scope>
    <source>
        <strain evidence="1 2">KUC8140</strain>
    </source>
</reference>
<feature type="non-terminal residue" evidence="1">
    <location>
        <position position="174"/>
    </location>
</feature>
<keyword evidence="2" id="KW-1185">Reference proteome</keyword>
<dbReference type="InParanoid" id="A0A0H2RTF7"/>
<dbReference type="STRING" id="27342.A0A0H2RTF7"/>
<accession>A0A0H2RTF7</accession>
<dbReference type="EMBL" id="KQ085931">
    <property type="protein sequence ID" value="KLO15295.1"/>
    <property type="molecule type" value="Genomic_DNA"/>
</dbReference>